<organism evidence="1 2">
    <name type="scientific">Actinocrispum wychmicini</name>
    <dbReference type="NCBI Taxonomy" id="1213861"/>
    <lineage>
        <taxon>Bacteria</taxon>
        <taxon>Bacillati</taxon>
        <taxon>Actinomycetota</taxon>
        <taxon>Actinomycetes</taxon>
        <taxon>Pseudonocardiales</taxon>
        <taxon>Pseudonocardiaceae</taxon>
        <taxon>Actinocrispum</taxon>
    </lineage>
</organism>
<protein>
    <submittedName>
        <fullName evidence="1">Uncharacterized protein</fullName>
    </submittedName>
</protein>
<reference evidence="1 2" key="1">
    <citation type="submission" date="2019-03" db="EMBL/GenBank/DDBJ databases">
        <title>Genomic Encyclopedia of Type Strains, Phase IV (KMG-IV): sequencing the most valuable type-strain genomes for metagenomic binning, comparative biology and taxonomic classification.</title>
        <authorList>
            <person name="Goeker M."/>
        </authorList>
    </citation>
    <scope>NUCLEOTIDE SEQUENCE [LARGE SCALE GENOMIC DNA]</scope>
    <source>
        <strain evidence="1 2">DSM 45934</strain>
    </source>
</reference>
<comment type="caution">
    <text evidence="1">The sequence shown here is derived from an EMBL/GenBank/DDBJ whole genome shotgun (WGS) entry which is preliminary data.</text>
</comment>
<name>A0A4R2JSG6_9PSEU</name>
<proteinExistence type="predicted"/>
<dbReference type="OrthoDB" id="3691602at2"/>
<evidence type="ECO:0000313" key="1">
    <source>
        <dbReference type="EMBL" id="TCO57115.1"/>
    </source>
</evidence>
<dbReference type="AlphaFoldDB" id="A0A4R2JSG6"/>
<dbReference type="EMBL" id="SLWS01000006">
    <property type="protein sequence ID" value="TCO57115.1"/>
    <property type="molecule type" value="Genomic_DNA"/>
</dbReference>
<dbReference type="RefSeq" id="WP_132120901.1">
    <property type="nucleotide sequence ID" value="NZ_SLWS01000006.1"/>
</dbReference>
<evidence type="ECO:0000313" key="2">
    <source>
        <dbReference type="Proteomes" id="UP000295680"/>
    </source>
</evidence>
<gene>
    <name evidence="1" type="ORF">EV192_106592</name>
</gene>
<keyword evidence="2" id="KW-1185">Reference proteome</keyword>
<accession>A0A4R2JSG6</accession>
<dbReference type="Proteomes" id="UP000295680">
    <property type="component" value="Unassembled WGS sequence"/>
</dbReference>
<sequence>MGVPSPAIPSFVDGTVVHQGDLNALASNLTNLYAYNQAGFYTQRPSVLINTTSGQSVPNVTHTILNFQAAIINTDNMWTVAVPNQVTIQHAGIYWCFGQIRWPVSAANLIQSDILVNGTSIPANIAVTSTLPAVNGSAGGHHVAWMANLAVGATLFLDGYQNSGGAVTLDTFVGGSTFGAFFVTNST</sequence>